<dbReference type="Pfam" id="PF03073">
    <property type="entry name" value="TspO_MBR"/>
    <property type="match status" value="1"/>
</dbReference>
<dbReference type="Proteomes" id="UP000283530">
    <property type="component" value="Unassembled WGS sequence"/>
</dbReference>
<keyword evidence="9" id="KW-1185">Reference proteome</keyword>
<feature type="transmembrane region" description="Helical" evidence="7">
    <location>
        <begin position="98"/>
        <end position="119"/>
    </location>
</feature>
<feature type="compositionally biased region" description="Basic and acidic residues" evidence="6">
    <location>
        <begin position="56"/>
        <end position="72"/>
    </location>
</feature>
<feature type="transmembrane region" description="Helical" evidence="7">
    <location>
        <begin position="197"/>
        <end position="214"/>
    </location>
</feature>
<dbReference type="OrthoDB" id="8841220at2759"/>
<dbReference type="Gene3D" id="1.20.1260.100">
    <property type="entry name" value="TspO/MBR protein"/>
    <property type="match status" value="1"/>
</dbReference>
<dbReference type="CDD" id="cd15904">
    <property type="entry name" value="TSPO_MBR"/>
    <property type="match status" value="1"/>
</dbReference>
<reference evidence="8 9" key="1">
    <citation type="journal article" date="2019" name="Nat. Plants">
        <title>Stout camphor tree genome fills gaps in understanding of flowering plant genome evolution.</title>
        <authorList>
            <person name="Chaw S.M."/>
            <person name="Liu Y.C."/>
            <person name="Wu Y.W."/>
            <person name="Wang H.Y."/>
            <person name="Lin C.I."/>
            <person name="Wu C.S."/>
            <person name="Ke H.M."/>
            <person name="Chang L.Y."/>
            <person name="Hsu C.Y."/>
            <person name="Yang H.T."/>
            <person name="Sudianto E."/>
            <person name="Hsu M.H."/>
            <person name="Wu K.P."/>
            <person name="Wang L.N."/>
            <person name="Leebens-Mack J.H."/>
            <person name="Tsai I.J."/>
        </authorList>
    </citation>
    <scope>NUCLEOTIDE SEQUENCE [LARGE SCALE GENOMIC DNA]</scope>
    <source>
        <strain evidence="9">cv. Chaw 1501</strain>
        <tissue evidence="8">Young leaves</tissue>
    </source>
</reference>
<dbReference type="AlphaFoldDB" id="A0A443PTQ5"/>
<sequence>MEGGVEDEVEELEMDGEVGKGDGEVTPFLVSEDFVESPKGLSFVVCAVVAREREEAKQRIKDQPEPSIKDQPEPSPDSSQKITSRSKRAKKVAMARKGLRSLALAIGLPLLLTALTIYLFQLGQGYDELVISAWYPPIWLIHLAALLSSSLMGLSAWLVWAEGGLHQPATAFPLFVTQLFLGLMWGPVVFVMGATRLGLVVGLVLVASLYGCLMGFREVNPLAADLVKPCIAWAVLLVIMSFALI</sequence>
<dbReference type="GO" id="GO:0033013">
    <property type="term" value="P:tetrapyrrole metabolic process"/>
    <property type="evidence" value="ECO:0007669"/>
    <property type="project" value="UniProtKB-ARBA"/>
</dbReference>
<dbReference type="PANTHER" id="PTHR10057:SF0">
    <property type="entry name" value="TRANSLOCATOR PROTEIN"/>
    <property type="match status" value="1"/>
</dbReference>
<evidence type="ECO:0000313" key="9">
    <source>
        <dbReference type="Proteomes" id="UP000283530"/>
    </source>
</evidence>
<feature type="transmembrane region" description="Helical" evidence="7">
    <location>
        <begin position="139"/>
        <end position="160"/>
    </location>
</feature>
<dbReference type="InterPro" id="IPR038330">
    <property type="entry name" value="TspO/MBR-related_sf"/>
</dbReference>
<dbReference type="PANTHER" id="PTHR10057">
    <property type="entry name" value="PERIPHERAL-TYPE BENZODIAZEPINE RECEPTOR"/>
    <property type="match status" value="1"/>
</dbReference>
<protein>
    <submittedName>
        <fullName evidence="8">Translocator protein</fullName>
    </submittedName>
</protein>
<keyword evidence="4 7" id="KW-1133">Transmembrane helix</keyword>
<dbReference type="FunFam" id="1.20.1260.100:FF:000001">
    <property type="entry name" value="translocator protein 2"/>
    <property type="match status" value="1"/>
</dbReference>
<dbReference type="STRING" id="337451.A0A443PTQ5"/>
<evidence type="ECO:0000256" key="2">
    <source>
        <dbReference type="ARBA" id="ARBA00007524"/>
    </source>
</evidence>
<feature type="region of interest" description="Disordered" evidence="6">
    <location>
        <begin position="56"/>
        <end position="89"/>
    </location>
</feature>
<evidence type="ECO:0000256" key="6">
    <source>
        <dbReference type="SAM" id="MobiDB-lite"/>
    </source>
</evidence>
<dbReference type="InterPro" id="IPR004307">
    <property type="entry name" value="TspO_MBR"/>
</dbReference>
<comment type="subcellular location">
    <subcellularLocation>
        <location evidence="1">Membrane</location>
        <topology evidence="1">Multi-pass membrane protein</topology>
    </subcellularLocation>
</comment>
<evidence type="ECO:0000313" key="8">
    <source>
        <dbReference type="EMBL" id="RWR94164.1"/>
    </source>
</evidence>
<gene>
    <name evidence="8" type="ORF">CKAN_02344400</name>
</gene>
<feature type="region of interest" description="Disordered" evidence="6">
    <location>
        <begin position="1"/>
        <end position="23"/>
    </location>
</feature>
<comment type="caution">
    <text evidence="8">The sequence shown here is derived from an EMBL/GenBank/DDBJ whole genome shotgun (WGS) entry which is preliminary data.</text>
</comment>
<proteinExistence type="inferred from homology"/>
<comment type="similarity">
    <text evidence="2">Belongs to the TspO/BZRP family.</text>
</comment>
<keyword evidence="5 7" id="KW-0472">Membrane</keyword>
<organism evidence="8 9">
    <name type="scientific">Cinnamomum micranthum f. kanehirae</name>
    <dbReference type="NCBI Taxonomy" id="337451"/>
    <lineage>
        <taxon>Eukaryota</taxon>
        <taxon>Viridiplantae</taxon>
        <taxon>Streptophyta</taxon>
        <taxon>Embryophyta</taxon>
        <taxon>Tracheophyta</taxon>
        <taxon>Spermatophyta</taxon>
        <taxon>Magnoliopsida</taxon>
        <taxon>Magnoliidae</taxon>
        <taxon>Laurales</taxon>
        <taxon>Lauraceae</taxon>
        <taxon>Cinnamomum</taxon>
    </lineage>
</organism>
<evidence type="ECO:0000256" key="1">
    <source>
        <dbReference type="ARBA" id="ARBA00004141"/>
    </source>
</evidence>
<evidence type="ECO:0000256" key="3">
    <source>
        <dbReference type="ARBA" id="ARBA00022692"/>
    </source>
</evidence>
<dbReference type="EMBL" id="QPKB01000010">
    <property type="protein sequence ID" value="RWR94164.1"/>
    <property type="molecule type" value="Genomic_DNA"/>
</dbReference>
<name>A0A443PTQ5_9MAGN</name>
<evidence type="ECO:0000256" key="4">
    <source>
        <dbReference type="ARBA" id="ARBA00022989"/>
    </source>
</evidence>
<accession>A0A443PTQ5</accession>
<evidence type="ECO:0000256" key="5">
    <source>
        <dbReference type="ARBA" id="ARBA00023136"/>
    </source>
</evidence>
<feature type="compositionally biased region" description="Acidic residues" evidence="6">
    <location>
        <begin position="1"/>
        <end position="16"/>
    </location>
</feature>
<feature type="transmembrane region" description="Helical" evidence="7">
    <location>
        <begin position="226"/>
        <end position="244"/>
    </location>
</feature>
<keyword evidence="3 7" id="KW-0812">Transmembrane</keyword>
<feature type="transmembrane region" description="Helical" evidence="7">
    <location>
        <begin position="172"/>
        <end position="191"/>
    </location>
</feature>
<dbReference type="GO" id="GO:0016020">
    <property type="term" value="C:membrane"/>
    <property type="evidence" value="ECO:0007669"/>
    <property type="project" value="UniProtKB-SubCell"/>
</dbReference>
<evidence type="ECO:0000256" key="7">
    <source>
        <dbReference type="SAM" id="Phobius"/>
    </source>
</evidence>